<evidence type="ECO:0000313" key="1">
    <source>
        <dbReference type="EMBL" id="KAI9549670.1"/>
    </source>
</evidence>
<organism evidence="1 2">
    <name type="scientific">Daphnia sinensis</name>
    <dbReference type="NCBI Taxonomy" id="1820382"/>
    <lineage>
        <taxon>Eukaryota</taxon>
        <taxon>Metazoa</taxon>
        <taxon>Ecdysozoa</taxon>
        <taxon>Arthropoda</taxon>
        <taxon>Crustacea</taxon>
        <taxon>Branchiopoda</taxon>
        <taxon>Diplostraca</taxon>
        <taxon>Cladocera</taxon>
        <taxon>Anomopoda</taxon>
        <taxon>Daphniidae</taxon>
        <taxon>Daphnia</taxon>
        <taxon>Daphnia similis group</taxon>
    </lineage>
</organism>
<protein>
    <submittedName>
        <fullName evidence="1">Uncharacterized protein</fullName>
    </submittedName>
</protein>
<reference evidence="1" key="1">
    <citation type="submission" date="2022-05" db="EMBL/GenBank/DDBJ databases">
        <title>A multi-omics perspective on studying reproductive biology in Daphnia sinensis.</title>
        <authorList>
            <person name="Jia J."/>
        </authorList>
    </citation>
    <scope>NUCLEOTIDE SEQUENCE</scope>
    <source>
        <strain evidence="1">WSL</strain>
    </source>
</reference>
<dbReference type="AlphaFoldDB" id="A0AAD5KSZ2"/>
<gene>
    <name evidence="1" type="ORF">GHT06_003856</name>
</gene>
<dbReference type="Proteomes" id="UP000820818">
    <property type="component" value="Unassembled WGS sequence"/>
</dbReference>
<accession>A0AAD5KSZ2</accession>
<proteinExistence type="predicted"/>
<dbReference type="EMBL" id="WJBH02000290">
    <property type="protein sequence ID" value="KAI9549670.1"/>
    <property type="molecule type" value="Genomic_DNA"/>
</dbReference>
<evidence type="ECO:0000313" key="2">
    <source>
        <dbReference type="Proteomes" id="UP000820818"/>
    </source>
</evidence>
<keyword evidence="2" id="KW-1185">Reference proteome</keyword>
<name>A0AAD5KSZ2_9CRUS</name>
<sequence>MENEETLKNLGSKYTCSGQLGGTAYIDTKNAQIVLSRDVANEVGYVYWPINPGNSFVFSFEFQTYTTSNYWGVSNYPNAFGANMFLTNLQDRRMQSSYMLVFDQAGQTGQFATPSAYPFEYVNRQPENGKWWEVTVEVSPRQAVITVNGAVVVKTGAPPSPTTNNFTYVCIWAETGVFPTRQSVRNISMWARNYTFPGRDARSLSFGEIDCENYTLVSRATTQPPGAVCFGSSEIGNGVEYPGFCFTKRFGLCPCRILAWGSSESPYAIFSAANIWGLATVPHIFYIVPKPGYHAVRRRSIGSAPPRLPCLARL</sequence>
<comment type="caution">
    <text evidence="1">The sequence shown here is derived from an EMBL/GenBank/DDBJ whole genome shotgun (WGS) entry which is preliminary data.</text>
</comment>